<evidence type="ECO:0000256" key="1">
    <source>
        <dbReference type="SAM" id="Coils"/>
    </source>
</evidence>
<keyword evidence="2" id="KW-1133">Transmembrane helix</keyword>
<proteinExistence type="predicted"/>
<feature type="coiled-coil region" evidence="1">
    <location>
        <begin position="68"/>
        <end position="95"/>
    </location>
</feature>
<evidence type="ECO:0000313" key="3">
    <source>
        <dbReference type="EMBL" id="GFN82462.1"/>
    </source>
</evidence>
<accession>A0AAV3YJS4</accession>
<dbReference type="AlphaFoldDB" id="A0AAV3YJS4"/>
<name>A0AAV3YJS4_9GAST</name>
<evidence type="ECO:0000256" key="2">
    <source>
        <dbReference type="SAM" id="Phobius"/>
    </source>
</evidence>
<keyword evidence="1" id="KW-0175">Coiled coil</keyword>
<sequence length="116" mass="13039">MSDIKTKKFRLADEFLLSGGESPAQGLGKVKVQRQPQVKVESFRSAEDLFDNDPTLSGKNEVDMQSMFVTNQQLIDALRDRVEKLERKKKRSLVILLIFGGLHLIGGNKTCTNKMS</sequence>
<dbReference type="EMBL" id="BLXT01000981">
    <property type="protein sequence ID" value="GFN82462.1"/>
    <property type="molecule type" value="Genomic_DNA"/>
</dbReference>
<reference evidence="3 4" key="1">
    <citation type="journal article" date="2021" name="Elife">
        <title>Chloroplast acquisition without the gene transfer in kleptoplastic sea slugs, Plakobranchus ocellatus.</title>
        <authorList>
            <person name="Maeda T."/>
            <person name="Takahashi S."/>
            <person name="Yoshida T."/>
            <person name="Shimamura S."/>
            <person name="Takaki Y."/>
            <person name="Nagai Y."/>
            <person name="Toyoda A."/>
            <person name="Suzuki Y."/>
            <person name="Arimoto A."/>
            <person name="Ishii H."/>
            <person name="Satoh N."/>
            <person name="Nishiyama T."/>
            <person name="Hasebe M."/>
            <person name="Maruyama T."/>
            <person name="Minagawa J."/>
            <person name="Obokata J."/>
            <person name="Shigenobu S."/>
        </authorList>
    </citation>
    <scope>NUCLEOTIDE SEQUENCE [LARGE SCALE GENOMIC DNA]</scope>
</reference>
<keyword evidence="2" id="KW-0472">Membrane</keyword>
<keyword evidence="2" id="KW-0812">Transmembrane</keyword>
<dbReference type="Proteomes" id="UP000735302">
    <property type="component" value="Unassembled WGS sequence"/>
</dbReference>
<keyword evidence="4" id="KW-1185">Reference proteome</keyword>
<gene>
    <name evidence="3" type="ORF">PoB_000896800</name>
</gene>
<protein>
    <submittedName>
        <fullName evidence="3">Polyprotein</fullName>
    </submittedName>
</protein>
<evidence type="ECO:0000313" key="4">
    <source>
        <dbReference type="Proteomes" id="UP000735302"/>
    </source>
</evidence>
<organism evidence="3 4">
    <name type="scientific">Plakobranchus ocellatus</name>
    <dbReference type="NCBI Taxonomy" id="259542"/>
    <lineage>
        <taxon>Eukaryota</taxon>
        <taxon>Metazoa</taxon>
        <taxon>Spiralia</taxon>
        <taxon>Lophotrochozoa</taxon>
        <taxon>Mollusca</taxon>
        <taxon>Gastropoda</taxon>
        <taxon>Heterobranchia</taxon>
        <taxon>Euthyneura</taxon>
        <taxon>Panpulmonata</taxon>
        <taxon>Sacoglossa</taxon>
        <taxon>Placobranchoidea</taxon>
        <taxon>Plakobranchidae</taxon>
        <taxon>Plakobranchus</taxon>
    </lineage>
</organism>
<comment type="caution">
    <text evidence="3">The sequence shown here is derived from an EMBL/GenBank/DDBJ whole genome shotgun (WGS) entry which is preliminary data.</text>
</comment>
<feature type="transmembrane region" description="Helical" evidence="2">
    <location>
        <begin position="91"/>
        <end position="107"/>
    </location>
</feature>